<evidence type="ECO:0000313" key="2">
    <source>
        <dbReference type="Proteomes" id="UP001732700"/>
    </source>
</evidence>
<evidence type="ECO:0000313" key="1">
    <source>
        <dbReference type="EnsemblPlants" id="AVESA.00010b.r2.4AG0593520.1.CDS.1"/>
    </source>
</evidence>
<dbReference type="EnsemblPlants" id="AVESA.00010b.r2.4AG0593520.1">
    <property type="protein sequence ID" value="AVESA.00010b.r2.4AG0593520.1.CDS.1"/>
    <property type="gene ID" value="AVESA.00010b.r2.4AG0593520"/>
</dbReference>
<keyword evidence="2" id="KW-1185">Reference proteome</keyword>
<dbReference type="Proteomes" id="UP001732700">
    <property type="component" value="Chromosome 4A"/>
</dbReference>
<protein>
    <submittedName>
        <fullName evidence="1">Uncharacterized protein</fullName>
    </submittedName>
</protein>
<name>A0ACD5W755_AVESA</name>
<proteinExistence type="predicted"/>
<accession>A0ACD5W755</accession>
<organism evidence="1 2">
    <name type="scientific">Avena sativa</name>
    <name type="common">Oat</name>
    <dbReference type="NCBI Taxonomy" id="4498"/>
    <lineage>
        <taxon>Eukaryota</taxon>
        <taxon>Viridiplantae</taxon>
        <taxon>Streptophyta</taxon>
        <taxon>Embryophyta</taxon>
        <taxon>Tracheophyta</taxon>
        <taxon>Spermatophyta</taxon>
        <taxon>Magnoliopsida</taxon>
        <taxon>Liliopsida</taxon>
        <taxon>Poales</taxon>
        <taxon>Poaceae</taxon>
        <taxon>BOP clade</taxon>
        <taxon>Pooideae</taxon>
        <taxon>Poodae</taxon>
        <taxon>Poeae</taxon>
        <taxon>Poeae Chloroplast Group 1 (Aveneae type)</taxon>
        <taxon>Aveninae</taxon>
        <taxon>Avena</taxon>
    </lineage>
</organism>
<reference evidence="1" key="1">
    <citation type="submission" date="2021-05" db="EMBL/GenBank/DDBJ databases">
        <authorList>
            <person name="Scholz U."/>
            <person name="Mascher M."/>
            <person name="Fiebig A."/>
        </authorList>
    </citation>
    <scope>NUCLEOTIDE SEQUENCE [LARGE SCALE GENOMIC DNA]</scope>
</reference>
<sequence length="219" mass="23531">MARRCCHGCCPYGLKRNCKRWLLILGSCLAGAAVLAAITIVVLRFAVIPHVKAKVVDARLNGFAFATRPANASVFAFNLSIALAVRNPSGCVMKHTKPLVATFVFHDRRLYNATVAGKGHKQKPLKTKVHVVDAVGDVPADVLDAAVVDDFQKQNATGVFSIEVRLAGEITYLGLDNIGNKRKLGLSCSLGLPLAPPGPEVVVFHEVNCEAQGPDKIYF</sequence>
<reference evidence="1" key="2">
    <citation type="submission" date="2025-09" db="UniProtKB">
        <authorList>
            <consortium name="EnsemblPlants"/>
        </authorList>
    </citation>
    <scope>IDENTIFICATION</scope>
</reference>